<proteinExistence type="predicted"/>
<sequence>MDYNVTLAVPKATPATAPAEVVVELAPGLIVEVRVGFPDGCADYVHAVILRGIHQVWPTNPDGNYSWNDYTYVFQESYVVDDEPLELRVLGWNDDTRNLHTVTLGFNMLPLEPTVLSRFVQAVLGRPTRWR</sequence>
<name>A0A6H1ZYQ6_9ZZZZ</name>
<reference evidence="1" key="1">
    <citation type="submission" date="2020-03" db="EMBL/GenBank/DDBJ databases">
        <title>The deep terrestrial virosphere.</title>
        <authorList>
            <person name="Holmfeldt K."/>
            <person name="Nilsson E."/>
            <person name="Simone D."/>
            <person name="Lopez-Fernandez M."/>
            <person name="Wu X."/>
            <person name="de Brujin I."/>
            <person name="Lundin D."/>
            <person name="Andersson A."/>
            <person name="Bertilsson S."/>
            <person name="Dopson M."/>
        </authorList>
    </citation>
    <scope>NUCLEOTIDE SEQUENCE</scope>
    <source>
        <strain evidence="1">TM448A02855</strain>
        <strain evidence="2">TM448B03413</strain>
    </source>
</reference>
<evidence type="ECO:0000313" key="1">
    <source>
        <dbReference type="EMBL" id="QJA52638.1"/>
    </source>
</evidence>
<dbReference type="AlphaFoldDB" id="A0A6H1ZYQ6"/>
<evidence type="ECO:0000313" key="2">
    <source>
        <dbReference type="EMBL" id="QJI02586.1"/>
    </source>
</evidence>
<accession>A0A6H1ZYQ6</accession>
<organism evidence="1">
    <name type="scientific">viral metagenome</name>
    <dbReference type="NCBI Taxonomy" id="1070528"/>
    <lineage>
        <taxon>unclassified sequences</taxon>
        <taxon>metagenomes</taxon>
        <taxon>organismal metagenomes</taxon>
    </lineage>
</organism>
<gene>
    <name evidence="1" type="ORF">TM448A02855_0003</name>
    <name evidence="2" type="ORF">TM448B03413_0003</name>
</gene>
<dbReference type="EMBL" id="MT145014">
    <property type="protein sequence ID" value="QJI02586.1"/>
    <property type="molecule type" value="Genomic_DNA"/>
</dbReference>
<dbReference type="EMBL" id="MT144356">
    <property type="protein sequence ID" value="QJA52638.1"/>
    <property type="molecule type" value="Genomic_DNA"/>
</dbReference>
<protein>
    <submittedName>
        <fullName evidence="1">Uncharacterized protein</fullName>
    </submittedName>
</protein>